<feature type="compositionally biased region" description="Basic and acidic residues" evidence="8">
    <location>
        <begin position="378"/>
        <end position="391"/>
    </location>
</feature>
<evidence type="ECO:0000256" key="7">
    <source>
        <dbReference type="ARBA" id="ARBA00023237"/>
    </source>
</evidence>
<keyword evidence="5" id="KW-0732">Signal</keyword>
<keyword evidence="10" id="KW-0675">Receptor</keyword>
<dbReference type="Pfam" id="PF07715">
    <property type="entry name" value="Plug"/>
    <property type="match status" value="1"/>
</dbReference>
<dbReference type="Gene3D" id="2.40.170.20">
    <property type="entry name" value="TonB-dependent receptor, beta-barrel domain"/>
    <property type="match status" value="1"/>
</dbReference>
<dbReference type="InterPro" id="IPR039426">
    <property type="entry name" value="TonB-dep_rcpt-like"/>
</dbReference>
<accession>A0A173RKK6</accession>
<protein>
    <submittedName>
        <fullName evidence="10">Outer membrane cobalamin receptor protein</fullName>
    </submittedName>
</protein>
<dbReference type="EMBL" id="CYXP01000001">
    <property type="protein sequence ID" value="CUM78453.1"/>
    <property type="molecule type" value="Genomic_DNA"/>
</dbReference>
<dbReference type="PANTHER" id="PTHR30069:SF29">
    <property type="entry name" value="HEMOGLOBIN AND HEMOGLOBIN-HAPTOGLOBIN-BINDING PROTEIN 1-RELATED"/>
    <property type="match status" value="1"/>
</dbReference>
<evidence type="ECO:0000256" key="4">
    <source>
        <dbReference type="ARBA" id="ARBA00022692"/>
    </source>
</evidence>
<evidence type="ECO:0000256" key="5">
    <source>
        <dbReference type="ARBA" id="ARBA00022729"/>
    </source>
</evidence>
<dbReference type="AlphaFoldDB" id="A0A173RKK6"/>
<reference evidence="10 11" key="1">
    <citation type="submission" date="2015-09" db="EMBL/GenBank/DDBJ databases">
        <authorList>
            <consortium name="Pathogen Informatics"/>
        </authorList>
    </citation>
    <scope>NUCLEOTIDE SEQUENCE [LARGE SCALE GENOMIC DNA]</scope>
    <source>
        <strain evidence="10 11">2789STDY5608872</strain>
    </source>
</reference>
<dbReference type="GO" id="GO:0015344">
    <property type="term" value="F:siderophore uptake transmembrane transporter activity"/>
    <property type="evidence" value="ECO:0007669"/>
    <property type="project" value="TreeGrafter"/>
</dbReference>
<dbReference type="GO" id="GO:0044718">
    <property type="term" value="P:siderophore transmembrane transport"/>
    <property type="evidence" value="ECO:0007669"/>
    <property type="project" value="TreeGrafter"/>
</dbReference>
<evidence type="ECO:0000259" key="9">
    <source>
        <dbReference type="Pfam" id="PF07715"/>
    </source>
</evidence>
<dbReference type="Proteomes" id="UP000095591">
    <property type="component" value="Unassembled WGS sequence"/>
</dbReference>
<evidence type="ECO:0000256" key="6">
    <source>
        <dbReference type="ARBA" id="ARBA00023136"/>
    </source>
</evidence>
<dbReference type="InterPro" id="IPR012910">
    <property type="entry name" value="Plug_dom"/>
</dbReference>
<dbReference type="PANTHER" id="PTHR30069">
    <property type="entry name" value="TONB-DEPENDENT OUTER MEMBRANE RECEPTOR"/>
    <property type="match status" value="1"/>
</dbReference>
<keyword evidence="7" id="KW-0998">Cell outer membrane</keyword>
<dbReference type="InterPro" id="IPR037066">
    <property type="entry name" value="Plug_dom_sf"/>
</dbReference>
<proteinExistence type="predicted"/>
<dbReference type="SUPFAM" id="SSF56935">
    <property type="entry name" value="Porins"/>
    <property type="match status" value="1"/>
</dbReference>
<keyword evidence="6" id="KW-0472">Membrane</keyword>
<sequence length="829" mass="94341">MRYSTLYKTPIKIVTIFLLLSSLHPGNYLHGQKQPDTLSFYLPNILVTTIESKTPGTVSLLPASTLEHTQPITIADLTQLLPGGLTNNSGVTDAQYFSVREVSLKNGVNQFHKDAAMGAQIWIDGSPLHFNAGINEPYEGYDARFLSLNQVKEAEIIRGMPSARYGNLTNSVLLLKTHQGRMPLSTSIRYNPKLKQYMLGKGFCISPQGHTLNLLADYTSQGDFHTGGIRLANLYHWLPAGKKLELSLTYTSRIGKEKQFVNEQNHTQRQRLDQRFSIQGEWQPDRRWLKKLSLRIDGSLQKSKQTKSQVNNASSQLYTDQKESGEWEARVLSSNYMYTLVNESQPFYVETEMLASTLFPLRQGREISLVAGFSYRSEGNEGRGKDFDRQRPPSTSIRPRSFREIPSLHTFGGFIEATYRTSNLHVEAGLRNQGLKSRDYALIYQTEPRLNLLWSLFSSPSGYTLSLKGGLGWISFMPTLDKLYPEAIYNDKVSFYYNDSNESGNTLGILTTHAPGMERNMKLKTTVNRKIEVGLIGKTPAIRLDMTAFFEKQTDGFSSSAQYIPFSYREYDYLSTAQLRPEYKDGQVWVNGKAVPYQEKYSYTPVSVPVNTLHRKKHGIEMVADLGTFSPLRTSLIVDGIWLYVREKNTALNGIWPIQYTDKTEYPYVGFYDKQGGPGNESRSEIISTNFRFITRIPRIGLVTTLTWQMIWLYKYRTLYNGSTGENVWPLYWCGTDGIIHPFTETQKEDPAFAPLLSTTAPERFLPNSYKPYGMLNIRVNKAFGEHITLAFFANNLADLRPTRYSASTRSYLQQNTQPFFGLELQIKL</sequence>
<gene>
    <name evidence="10" type="ORF">ERS852429_00557</name>
</gene>
<name>A0A173RKK6_PARDI</name>
<keyword evidence="3" id="KW-1134">Transmembrane beta strand</keyword>
<dbReference type="RefSeq" id="WP_044544746.1">
    <property type="nucleotide sequence ID" value="NZ_CDRH01000063.1"/>
</dbReference>
<dbReference type="InterPro" id="IPR036942">
    <property type="entry name" value="Beta-barrel_TonB_sf"/>
</dbReference>
<evidence type="ECO:0000313" key="11">
    <source>
        <dbReference type="Proteomes" id="UP000095591"/>
    </source>
</evidence>
<evidence type="ECO:0000256" key="2">
    <source>
        <dbReference type="ARBA" id="ARBA00022448"/>
    </source>
</evidence>
<evidence type="ECO:0000256" key="1">
    <source>
        <dbReference type="ARBA" id="ARBA00004571"/>
    </source>
</evidence>
<evidence type="ECO:0000256" key="3">
    <source>
        <dbReference type="ARBA" id="ARBA00022452"/>
    </source>
</evidence>
<comment type="subcellular location">
    <subcellularLocation>
        <location evidence="1">Cell outer membrane</location>
        <topology evidence="1">Multi-pass membrane protein</topology>
    </subcellularLocation>
</comment>
<evidence type="ECO:0000256" key="8">
    <source>
        <dbReference type="SAM" id="MobiDB-lite"/>
    </source>
</evidence>
<evidence type="ECO:0000313" key="10">
    <source>
        <dbReference type="EMBL" id="CUM78453.1"/>
    </source>
</evidence>
<dbReference type="GO" id="GO:0009279">
    <property type="term" value="C:cell outer membrane"/>
    <property type="evidence" value="ECO:0007669"/>
    <property type="project" value="UniProtKB-SubCell"/>
</dbReference>
<keyword evidence="2" id="KW-0813">Transport</keyword>
<keyword evidence="4" id="KW-0812">Transmembrane</keyword>
<organism evidence="10 11">
    <name type="scientific">Parabacteroides distasonis</name>
    <dbReference type="NCBI Taxonomy" id="823"/>
    <lineage>
        <taxon>Bacteria</taxon>
        <taxon>Pseudomonadati</taxon>
        <taxon>Bacteroidota</taxon>
        <taxon>Bacteroidia</taxon>
        <taxon>Bacteroidales</taxon>
        <taxon>Tannerellaceae</taxon>
        <taxon>Parabacteroides</taxon>
    </lineage>
</organism>
<feature type="domain" description="TonB-dependent receptor plug" evidence="9">
    <location>
        <begin position="52"/>
        <end position="167"/>
    </location>
</feature>
<feature type="region of interest" description="Disordered" evidence="8">
    <location>
        <begin position="378"/>
        <end position="398"/>
    </location>
</feature>
<dbReference type="Gene3D" id="2.170.130.10">
    <property type="entry name" value="TonB-dependent receptor, plug domain"/>
    <property type="match status" value="1"/>
</dbReference>